<gene>
    <name evidence="1" type="ORF">CAEBREN_19837</name>
</gene>
<dbReference type="Proteomes" id="UP000008068">
    <property type="component" value="Unassembled WGS sequence"/>
</dbReference>
<dbReference type="AlphaFoldDB" id="G0N2B3"/>
<evidence type="ECO:0000313" key="2">
    <source>
        <dbReference type="Proteomes" id="UP000008068"/>
    </source>
</evidence>
<reference evidence="2" key="1">
    <citation type="submission" date="2011-07" db="EMBL/GenBank/DDBJ databases">
        <authorList>
            <consortium name="Caenorhabditis brenneri Sequencing and Analysis Consortium"/>
            <person name="Wilson R.K."/>
        </authorList>
    </citation>
    <scope>NUCLEOTIDE SEQUENCE [LARGE SCALE GENOMIC DNA]</scope>
    <source>
        <strain evidence="2">PB2801</strain>
    </source>
</reference>
<sequence>MSACDNKSTAFKDLAMQGIASAVPKFSKAHVKKVEGQEVELEIAVREMEPRIEGGYGVTLPSLGMVGQMTCKASWRCQNPSGEIPMMQQSAFSCIENPKIDDVLYITGKSIPTGQMMHHLQFQVHTIREEKEVSICHGSSSLFVLPKPAVATGLPTPPATPSASQPLRSTIQKSPSRAVPYVVPDKRKTHNEEHTDQHAQFMLVNATSIKSREYQELIGMMQTAGVVPKIISHKPLPIKIPHRFVFYFTVLDDDASKIESMIEGGSWAEKFNPDLLKIAGKGFIAKAMSLEEIVEAMILSTMIARDSGEDPSIIPLKSDIQEFLRNKDHIRKALKMKGVKKHVRKVLSKRGTAILDRMMKEYGKEHND</sequence>
<protein>
    <submittedName>
        <fullName evidence="1">Uncharacterized protein</fullName>
    </submittedName>
</protein>
<dbReference type="EMBL" id="GL379830">
    <property type="protein sequence ID" value="EGT50752.1"/>
    <property type="molecule type" value="Genomic_DNA"/>
</dbReference>
<organism evidence="2">
    <name type="scientific">Caenorhabditis brenneri</name>
    <name type="common">Nematode worm</name>
    <dbReference type="NCBI Taxonomy" id="135651"/>
    <lineage>
        <taxon>Eukaryota</taxon>
        <taxon>Metazoa</taxon>
        <taxon>Ecdysozoa</taxon>
        <taxon>Nematoda</taxon>
        <taxon>Chromadorea</taxon>
        <taxon>Rhabditida</taxon>
        <taxon>Rhabditina</taxon>
        <taxon>Rhabditomorpha</taxon>
        <taxon>Rhabditoidea</taxon>
        <taxon>Rhabditidae</taxon>
        <taxon>Peloderinae</taxon>
        <taxon>Caenorhabditis</taxon>
    </lineage>
</organism>
<name>G0N2B3_CAEBE</name>
<dbReference type="HOGENOM" id="CLU_064153_0_0_1"/>
<proteinExistence type="predicted"/>
<accession>G0N2B3</accession>
<keyword evidence="2" id="KW-1185">Reference proteome</keyword>
<dbReference type="InParanoid" id="G0N2B3"/>
<evidence type="ECO:0000313" key="1">
    <source>
        <dbReference type="EMBL" id="EGT50752.1"/>
    </source>
</evidence>